<comment type="subcellular location">
    <subcellularLocation>
        <location evidence="2">Cytoplasm</location>
    </subcellularLocation>
    <subcellularLocation>
        <location evidence="1">Peroxisome</location>
    </subcellularLocation>
</comment>
<dbReference type="GeneID" id="25734636"/>
<sequence>MALRTLVTGSDMCSAGGDGAGPSNAVGALVNQLLGGAAKTQEQLRDLPVHHAPPQLHQVPLTPEAAAMAAAAGSRAMVLPGLPQGAVGPGTLDALLGGAPRMAGPPGADVSGMVAEFEQMQRAAGQVPFGPQPPGSGPMLAAAPPAVAHNLRAFFSSAGARTGAPQPLAPLAPGALSVADQCRVRDRSTILARQLFSEQGQGFADAQVARLLESLSVDPRQLPGGLAHVHDEAWHGIWQQRQQAGPLVAADVAAAQHAAALEAVWREQQQQAARPWQMPHVPSTGWADEFAQKGWADEFEQQQQQQQQKQQPAGPQSWAEEFTHGEGEKWAGEFEAAAAETAAAARRSAGPGEAMAATRRMVEVLGADADPKMRNSQFLQFLSKMSRGELLLEEGGLREVDPAAAAAARQWADEFDERQQQQQQRSAGGTAWADDFARQQQAPCAQQQGQRAAGGDWVDEFARGVADLDIGGDAAQEDLDAAWAAIGSGAVPLAGAADWVREFGGDEAGAVGAAPEEWDALYADAQRGAGAAASAAARGREYAFTDPNPFLGDPQALAKGKDLFRRGLLTEAALALEAEVRAQPGNSEAWRLLGTVHAENDDDQQAIAAMGRALGADPSDLGVLLSLGVSHTNELDQAEAVTHLSRWLAAHPSYAAAAAAAGPPPESSQVLSHTLRTFKAAAAAHRGDSELLIATGVLQHLGRDYDGAIASFRAALDLAPGDYSLWNKLGATLANHSHSGEAISAYQRALDLKPNYMRAWTNMGVAYANVGDYTRSAAFYARALSLNPGADHVWGYLRTSLACAGQTDMLAAADRRDLAALQAGLPL</sequence>
<reference evidence="10 11" key="1">
    <citation type="journal article" date="2013" name="BMC Genomics">
        <title>Reconstruction of the lipid metabolism for the microalga Monoraphidium neglectum from its genome sequence reveals characteristics suitable for biofuel production.</title>
        <authorList>
            <person name="Bogen C."/>
            <person name="Al-Dilaimi A."/>
            <person name="Albersmeier A."/>
            <person name="Wichmann J."/>
            <person name="Grundmann M."/>
            <person name="Rupp O."/>
            <person name="Lauersen K.J."/>
            <person name="Blifernez-Klassen O."/>
            <person name="Kalinowski J."/>
            <person name="Goesmann A."/>
            <person name="Mussgnug J.H."/>
            <person name="Kruse O."/>
        </authorList>
    </citation>
    <scope>NUCLEOTIDE SEQUENCE [LARGE SCALE GENOMIC DNA]</scope>
    <source>
        <strain evidence="10 11">SAG 48.87</strain>
    </source>
</reference>
<dbReference type="SUPFAM" id="SSF48452">
    <property type="entry name" value="TPR-like"/>
    <property type="match status" value="1"/>
</dbReference>
<evidence type="ECO:0000256" key="9">
    <source>
        <dbReference type="SAM" id="MobiDB-lite"/>
    </source>
</evidence>
<comment type="similarity">
    <text evidence="3">Belongs to the peroxisomal targeting signal receptor family.</text>
</comment>
<evidence type="ECO:0000256" key="2">
    <source>
        <dbReference type="ARBA" id="ARBA00004496"/>
    </source>
</evidence>
<dbReference type="KEGG" id="mng:MNEG_1758"/>
<evidence type="ECO:0000256" key="3">
    <source>
        <dbReference type="ARBA" id="ARBA00005348"/>
    </source>
</evidence>
<keyword evidence="5" id="KW-0677">Repeat</keyword>
<feature type="repeat" description="TPR" evidence="8">
    <location>
        <begin position="587"/>
        <end position="620"/>
    </location>
</feature>
<evidence type="ECO:0000256" key="7">
    <source>
        <dbReference type="ARBA" id="ARBA00023140"/>
    </source>
</evidence>
<keyword evidence="4" id="KW-0963">Cytoplasm</keyword>
<dbReference type="Gene3D" id="1.25.40.10">
    <property type="entry name" value="Tetratricopeptide repeat domain"/>
    <property type="match status" value="1"/>
</dbReference>
<dbReference type="STRING" id="145388.A0A0D2N118"/>
<evidence type="ECO:0000256" key="8">
    <source>
        <dbReference type="PROSITE-ProRule" id="PRU00339"/>
    </source>
</evidence>
<dbReference type="RefSeq" id="XP_013905226.1">
    <property type="nucleotide sequence ID" value="XM_014049772.1"/>
</dbReference>
<dbReference type="GO" id="GO:0005829">
    <property type="term" value="C:cytosol"/>
    <property type="evidence" value="ECO:0007669"/>
    <property type="project" value="TreeGrafter"/>
</dbReference>
<feature type="region of interest" description="Disordered" evidence="9">
    <location>
        <begin position="408"/>
        <end position="432"/>
    </location>
</feature>
<dbReference type="PROSITE" id="PS50005">
    <property type="entry name" value="TPR"/>
    <property type="match status" value="4"/>
</dbReference>
<dbReference type="GO" id="GO:0005778">
    <property type="term" value="C:peroxisomal membrane"/>
    <property type="evidence" value="ECO:0007669"/>
    <property type="project" value="TreeGrafter"/>
</dbReference>
<evidence type="ECO:0000313" key="11">
    <source>
        <dbReference type="Proteomes" id="UP000054498"/>
    </source>
</evidence>
<dbReference type="PANTHER" id="PTHR10130:SF0">
    <property type="entry name" value="GH08708P"/>
    <property type="match status" value="1"/>
</dbReference>
<evidence type="ECO:0000313" key="10">
    <source>
        <dbReference type="EMBL" id="KIZ06207.1"/>
    </source>
</evidence>
<dbReference type="InterPro" id="IPR024111">
    <property type="entry name" value="PEX5/PEX5L"/>
</dbReference>
<dbReference type="Pfam" id="PF13432">
    <property type="entry name" value="TPR_16"/>
    <property type="match status" value="3"/>
</dbReference>
<dbReference type="InterPro" id="IPR019734">
    <property type="entry name" value="TPR_rpt"/>
</dbReference>
<dbReference type="SMART" id="SM00028">
    <property type="entry name" value="TPR"/>
    <property type="match status" value="4"/>
</dbReference>
<protein>
    <submittedName>
        <fullName evidence="10">Peroxin-5</fullName>
    </submittedName>
</protein>
<dbReference type="GO" id="GO:0005052">
    <property type="term" value="F:peroxisome matrix targeting signal-1 binding"/>
    <property type="evidence" value="ECO:0007669"/>
    <property type="project" value="TreeGrafter"/>
</dbReference>
<dbReference type="GO" id="GO:0016560">
    <property type="term" value="P:protein import into peroxisome matrix, docking"/>
    <property type="evidence" value="ECO:0007669"/>
    <property type="project" value="TreeGrafter"/>
</dbReference>
<keyword evidence="6 8" id="KW-0802">TPR repeat</keyword>
<proteinExistence type="inferred from homology"/>
<feature type="compositionally biased region" description="Low complexity" evidence="9">
    <location>
        <begin position="301"/>
        <end position="311"/>
    </location>
</feature>
<keyword evidence="11" id="KW-1185">Reference proteome</keyword>
<dbReference type="OrthoDB" id="10006023at2759"/>
<dbReference type="EMBL" id="KK100401">
    <property type="protein sequence ID" value="KIZ06207.1"/>
    <property type="molecule type" value="Genomic_DNA"/>
</dbReference>
<accession>A0A0D2N118</accession>
<evidence type="ECO:0000256" key="5">
    <source>
        <dbReference type="ARBA" id="ARBA00022737"/>
    </source>
</evidence>
<dbReference type="PANTHER" id="PTHR10130">
    <property type="entry name" value="PEROXISOMAL TARGETING SIGNAL 1 RECEPTOR PEX5"/>
    <property type="match status" value="1"/>
</dbReference>
<dbReference type="InterPro" id="IPR011990">
    <property type="entry name" value="TPR-like_helical_dom_sf"/>
</dbReference>
<keyword evidence="7" id="KW-0576">Peroxisome</keyword>
<gene>
    <name evidence="10" type="ORF">MNEG_1758</name>
</gene>
<feature type="repeat" description="TPR" evidence="8">
    <location>
        <begin position="757"/>
        <end position="790"/>
    </location>
</feature>
<name>A0A0D2N118_9CHLO</name>
<organism evidence="10 11">
    <name type="scientific">Monoraphidium neglectum</name>
    <dbReference type="NCBI Taxonomy" id="145388"/>
    <lineage>
        <taxon>Eukaryota</taxon>
        <taxon>Viridiplantae</taxon>
        <taxon>Chlorophyta</taxon>
        <taxon>core chlorophytes</taxon>
        <taxon>Chlorophyceae</taxon>
        <taxon>CS clade</taxon>
        <taxon>Sphaeropleales</taxon>
        <taxon>Selenastraceae</taxon>
        <taxon>Monoraphidium</taxon>
    </lineage>
</organism>
<dbReference type="AlphaFoldDB" id="A0A0D2N118"/>
<evidence type="ECO:0000256" key="4">
    <source>
        <dbReference type="ARBA" id="ARBA00022490"/>
    </source>
</evidence>
<evidence type="ECO:0000256" key="1">
    <source>
        <dbReference type="ARBA" id="ARBA00004275"/>
    </source>
</evidence>
<feature type="repeat" description="TPR" evidence="8">
    <location>
        <begin position="723"/>
        <end position="756"/>
    </location>
</feature>
<evidence type="ECO:0000256" key="6">
    <source>
        <dbReference type="ARBA" id="ARBA00022803"/>
    </source>
</evidence>
<feature type="region of interest" description="Disordered" evidence="9">
    <location>
        <begin position="297"/>
        <end position="321"/>
    </location>
</feature>
<feature type="repeat" description="TPR" evidence="8">
    <location>
        <begin position="689"/>
        <end position="722"/>
    </location>
</feature>
<dbReference type="Proteomes" id="UP000054498">
    <property type="component" value="Unassembled WGS sequence"/>
</dbReference>
<dbReference type="PROSITE" id="PS50293">
    <property type="entry name" value="TPR_REGION"/>
    <property type="match status" value="1"/>
</dbReference>